<dbReference type="Gene3D" id="3.40.50.720">
    <property type="entry name" value="NAD(P)-binding Rossmann-like Domain"/>
    <property type="match status" value="1"/>
</dbReference>
<dbReference type="Proteomes" id="UP000019464">
    <property type="component" value="Unassembled WGS sequence"/>
</dbReference>
<dbReference type="AlphaFoldDB" id="W9UZS0"/>
<comment type="caution">
    <text evidence="3">The sequence shown here is derived from an EMBL/GenBank/DDBJ whole genome shotgun (WGS) entry which is preliminary data.</text>
</comment>
<evidence type="ECO:0000313" key="4">
    <source>
        <dbReference type="Proteomes" id="UP000019464"/>
    </source>
</evidence>
<evidence type="ECO:0000313" key="3">
    <source>
        <dbReference type="EMBL" id="EXJ12748.1"/>
    </source>
</evidence>
<dbReference type="PANTHER" id="PTHR43750">
    <property type="entry name" value="UDP-GLUCOSE 6-DEHYDROGENASE TUAD"/>
    <property type="match status" value="1"/>
</dbReference>
<dbReference type="PATRIC" id="fig|1229521.3.peg.92"/>
<dbReference type="SMART" id="SM00984">
    <property type="entry name" value="UDPG_MGDP_dh_C"/>
    <property type="match status" value="1"/>
</dbReference>
<gene>
    <name evidence="3" type="primary">tuaD_1</name>
    <name evidence="3" type="ORF">D791_00089</name>
</gene>
<dbReference type="GO" id="GO:0016616">
    <property type="term" value="F:oxidoreductase activity, acting on the CH-OH group of donors, NAD or NADP as acceptor"/>
    <property type="evidence" value="ECO:0007669"/>
    <property type="project" value="InterPro"/>
</dbReference>
<dbReference type="STRING" id="1229521.D791_00089"/>
<dbReference type="PANTHER" id="PTHR43750:SF3">
    <property type="entry name" value="UDP-GLUCOSE 6-DEHYDROGENASE TUAD"/>
    <property type="match status" value="1"/>
</dbReference>
<name>W9UZS0_9GAMM</name>
<dbReference type="InterPro" id="IPR036220">
    <property type="entry name" value="UDP-Glc/GDP-Man_DH_C_sf"/>
</dbReference>
<dbReference type="GO" id="GO:0051287">
    <property type="term" value="F:NAD binding"/>
    <property type="evidence" value="ECO:0007669"/>
    <property type="project" value="InterPro"/>
</dbReference>
<dbReference type="EMBL" id="AONB01000001">
    <property type="protein sequence ID" value="EXJ12748.1"/>
    <property type="molecule type" value="Genomic_DNA"/>
</dbReference>
<dbReference type="Pfam" id="PF03720">
    <property type="entry name" value="UDPG_MGDP_dh_C"/>
    <property type="match status" value="1"/>
</dbReference>
<organism evidence="3 4">
    <name type="scientific">Nitrincola nitratireducens</name>
    <dbReference type="NCBI Taxonomy" id="1229521"/>
    <lineage>
        <taxon>Bacteria</taxon>
        <taxon>Pseudomonadati</taxon>
        <taxon>Pseudomonadota</taxon>
        <taxon>Gammaproteobacteria</taxon>
        <taxon>Oceanospirillales</taxon>
        <taxon>Oceanospirillaceae</taxon>
        <taxon>Nitrincola</taxon>
    </lineage>
</organism>
<accession>W9UZS0</accession>
<reference evidence="4" key="1">
    <citation type="submission" date="2012-11" db="EMBL/GenBank/DDBJ databases">
        <authorList>
            <person name="Singh A."/>
            <person name="Pinnaka A.K."/>
            <person name="Vaidya B."/>
        </authorList>
    </citation>
    <scope>NUCLEOTIDE SEQUENCE [LARGE SCALE GENOMIC DNA]</scope>
    <source>
        <strain evidence="4">AK23</strain>
    </source>
</reference>
<protein>
    <recommendedName>
        <fullName evidence="1">UDP-glucose 6-dehydrogenase</fullName>
    </recommendedName>
</protein>
<evidence type="ECO:0000259" key="2">
    <source>
        <dbReference type="SMART" id="SM00984"/>
    </source>
</evidence>
<keyword evidence="3" id="KW-0560">Oxidoreductase</keyword>
<reference evidence="3 4" key="2">
    <citation type="journal article" date="2015" name="Syst. Appl. Microbiol.">
        <title>Nitrincola nitratireducens sp. nov. isolated from a haloalkaline crater lake.</title>
        <authorList>
            <person name="Singh A."/>
            <person name="Vaidya B."/>
            <person name="Tanuku N.R."/>
            <person name="Pinnaka A.K."/>
        </authorList>
    </citation>
    <scope>NUCLEOTIDE SEQUENCE [LARGE SCALE GENOMIC DNA]</scope>
    <source>
        <strain evidence="3 4">AK23</strain>
    </source>
</reference>
<dbReference type="RefSeq" id="WP_237748454.1">
    <property type="nucleotide sequence ID" value="NZ_AONB01000001.1"/>
</dbReference>
<sequence length="99" mass="11164">MIKALLAQGAVIKVHDPAAMLELHTYFGANSQIIYCETAIEATLNSDALLLITEWNEYASPDFDQLKANMKTPLIIDGRNIWEPQFLRELGFTYYGVGR</sequence>
<proteinExistence type="predicted"/>
<evidence type="ECO:0000256" key="1">
    <source>
        <dbReference type="ARBA" id="ARBA00015132"/>
    </source>
</evidence>
<dbReference type="SUPFAM" id="SSF52413">
    <property type="entry name" value="UDP-glucose/GDP-mannose dehydrogenase C-terminal domain"/>
    <property type="match status" value="1"/>
</dbReference>
<keyword evidence="4" id="KW-1185">Reference proteome</keyword>
<feature type="domain" description="UDP-glucose/GDP-mannose dehydrogenase C-terminal" evidence="2">
    <location>
        <begin position="1"/>
        <end position="84"/>
    </location>
</feature>
<dbReference type="InterPro" id="IPR014027">
    <property type="entry name" value="UDP-Glc/GDP-Man_DH_C"/>
</dbReference>